<feature type="binding site" evidence="1">
    <location>
        <position position="170"/>
    </location>
    <ligand>
        <name>Mn(2+)</name>
        <dbReference type="ChEBI" id="CHEBI:29035"/>
        <label>2</label>
    </ligand>
</feature>
<dbReference type="RefSeq" id="WP_101395543.1">
    <property type="nucleotide sequence ID" value="NZ_PJNE01000001.1"/>
</dbReference>
<dbReference type="InterPro" id="IPR011650">
    <property type="entry name" value="Peptidase_M20_dimer"/>
</dbReference>
<evidence type="ECO:0000256" key="1">
    <source>
        <dbReference type="PIRSR" id="PIRSR005962-1"/>
    </source>
</evidence>
<name>A0A2N3YJN1_9MICO</name>
<dbReference type="Pfam" id="PF01546">
    <property type="entry name" value="Peptidase_M20"/>
    <property type="match status" value="1"/>
</dbReference>
<comment type="cofactor">
    <cofactor evidence="1">
        <name>Mn(2+)</name>
        <dbReference type="ChEBI" id="CHEBI:29035"/>
    </cofactor>
    <text evidence="1">The Mn(2+) ion enhances activity.</text>
</comment>
<dbReference type="PANTHER" id="PTHR11014">
    <property type="entry name" value="PEPTIDASE M20 FAMILY MEMBER"/>
    <property type="match status" value="1"/>
</dbReference>
<accession>A0A2N3YJN1</accession>
<feature type="binding site" evidence="1">
    <location>
        <position position="372"/>
    </location>
    <ligand>
        <name>Mn(2+)</name>
        <dbReference type="ChEBI" id="CHEBI:29035"/>
        <label>2</label>
    </ligand>
</feature>
<feature type="binding site" evidence="1">
    <location>
        <position position="106"/>
    </location>
    <ligand>
        <name>Mn(2+)</name>
        <dbReference type="ChEBI" id="CHEBI:29035"/>
        <label>2</label>
    </ligand>
</feature>
<feature type="domain" description="Peptidase M20 dimerisation" evidence="2">
    <location>
        <begin position="194"/>
        <end position="275"/>
    </location>
</feature>
<feature type="binding site" evidence="1">
    <location>
        <position position="108"/>
    </location>
    <ligand>
        <name>Mn(2+)</name>
        <dbReference type="ChEBI" id="CHEBI:29035"/>
        <label>2</label>
    </ligand>
</feature>
<dbReference type="Gene3D" id="3.30.70.360">
    <property type="match status" value="1"/>
</dbReference>
<dbReference type="InterPro" id="IPR002933">
    <property type="entry name" value="Peptidase_M20"/>
</dbReference>
<dbReference type="SUPFAM" id="SSF53187">
    <property type="entry name" value="Zn-dependent exopeptidases"/>
    <property type="match status" value="1"/>
</dbReference>
<dbReference type="Proteomes" id="UP000233781">
    <property type="component" value="Unassembled WGS sequence"/>
</dbReference>
<keyword evidence="1" id="KW-0479">Metal-binding</keyword>
<evidence type="ECO:0000259" key="2">
    <source>
        <dbReference type="Pfam" id="PF07687"/>
    </source>
</evidence>
<dbReference type="NCBIfam" id="TIGR01891">
    <property type="entry name" value="amidohydrolases"/>
    <property type="match status" value="1"/>
</dbReference>
<dbReference type="PIRSF" id="PIRSF005962">
    <property type="entry name" value="Pept_M20D_amidohydro"/>
    <property type="match status" value="1"/>
</dbReference>
<dbReference type="SUPFAM" id="SSF55031">
    <property type="entry name" value="Bacterial exopeptidase dimerisation domain"/>
    <property type="match status" value="1"/>
</dbReference>
<dbReference type="AlphaFoldDB" id="A0A2N3YJN1"/>
<dbReference type="OrthoDB" id="9777385at2"/>
<evidence type="ECO:0000313" key="3">
    <source>
        <dbReference type="EMBL" id="PKW27066.1"/>
    </source>
</evidence>
<comment type="caution">
    <text evidence="3">The sequence shown here is derived from an EMBL/GenBank/DDBJ whole genome shotgun (WGS) entry which is preliminary data.</text>
</comment>
<gene>
    <name evidence="3" type="ORF">ATL31_1897</name>
</gene>
<dbReference type="GO" id="GO:0046872">
    <property type="term" value="F:metal ion binding"/>
    <property type="evidence" value="ECO:0007669"/>
    <property type="project" value="UniProtKB-KW"/>
</dbReference>
<reference evidence="3 4" key="1">
    <citation type="submission" date="2017-12" db="EMBL/GenBank/DDBJ databases">
        <title>Sequencing the genomes of 1000 Actinobacteria strains.</title>
        <authorList>
            <person name="Klenk H.-P."/>
        </authorList>
    </citation>
    <scope>NUCLEOTIDE SEQUENCE [LARGE SCALE GENOMIC DNA]</scope>
    <source>
        <strain evidence="3 4">DSM 12806</strain>
    </source>
</reference>
<sequence length="405" mass="43192">MSTSVEIAGRIGPELIELRRRLHRTPELGLDLPETQAVVLEALAGLDLEVSTGRGLSSVVGVLRGRAPHEGERPVVLLRGDMDGLPVTEEVDVDYRSEREGRMHACGHDLHVAGLVGAARILAERRDELVGDVVLMFQPAEEGPGGAEPMIAEGLLEAAGRRVDAAYAVHVYSADHPRGTWFGRPGPLMAAADEVHVVVRGVGGHGSAPERAQDPVPVACEIVLAFHTAVTRRFSVWDPVVLTVGRIAAGTKDNIIPDDAVIEATLRTFSREHRELAHRIVTEVAQGIASGHGLSAEVTIGNGYPVTVNDEGEFAFAQGVVADLFGADRWVDMVNPEAGSEDMSFVLEEVPGCYLNVSACALEDHTRAEDNHSPRAAFDDAVVPDVAAALAELALRRTRMLADGA</sequence>
<dbReference type="PANTHER" id="PTHR11014:SF63">
    <property type="entry name" value="METALLOPEPTIDASE, PUTATIVE (AFU_ORTHOLOGUE AFUA_6G09600)-RELATED"/>
    <property type="match status" value="1"/>
</dbReference>
<dbReference type="InterPro" id="IPR036264">
    <property type="entry name" value="Bact_exopeptidase_dim_dom"/>
</dbReference>
<proteinExistence type="predicted"/>
<dbReference type="GO" id="GO:0016787">
    <property type="term" value="F:hydrolase activity"/>
    <property type="evidence" value="ECO:0007669"/>
    <property type="project" value="UniProtKB-KW"/>
</dbReference>
<keyword evidence="4" id="KW-1185">Reference proteome</keyword>
<protein>
    <submittedName>
        <fullName evidence="3">Hippurate hydrolase</fullName>
    </submittedName>
</protein>
<evidence type="ECO:0000313" key="4">
    <source>
        <dbReference type="Proteomes" id="UP000233781"/>
    </source>
</evidence>
<keyword evidence="3" id="KW-0378">Hydrolase</keyword>
<keyword evidence="1" id="KW-0464">Manganese</keyword>
<dbReference type="Pfam" id="PF07687">
    <property type="entry name" value="M20_dimer"/>
    <property type="match status" value="1"/>
</dbReference>
<dbReference type="EMBL" id="PJNE01000001">
    <property type="protein sequence ID" value="PKW27066.1"/>
    <property type="molecule type" value="Genomic_DNA"/>
</dbReference>
<organism evidence="3 4">
    <name type="scientific">Phycicoccus duodecadis</name>
    <dbReference type="NCBI Taxonomy" id="173053"/>
    <lineage>
        <taxon>Bacteria</taxon>
        <taxon>Bacillati</taxon>
        <taxon>Actinomycetota</taxon>
        <taxon>Actinomycetes</taxon>
        <taxon>Micrococcales</taxon>
        <taxon>Intrasporangiaceae</taxon>
        <taxon>Phycicoccus</taxon>
    </lineage>
</organism>
<feature type="binding site" evidence="1">
    <location>
        <position position="142"/>
    </location>
    <ligand>
        <name>Mn(2+)</name>
        <dbReference type="ChEBI" id="CHEBI:29035"/>
        <label>2</label>
    </ligand>
</feature>
<dbReference type="InterPro" id="IPR017439">
    <property type="entry name" value="Amidohydrolase"/>
</dbReference>
<dbReference type="CDD" id="cd03886">
    <property type="entry name" value="M20_Acy1"/>
    <property type="match status" value="1"/>
</dbReference>
<dbReference type="Gene3D" id="3.40.630.10">
    <property type="entry name" value="Zn peptidases"/>
    <property type="match status" value="1"/>
</dbReference>